<accession>A0ABP8HQQ8</accession>
<protein>
    <submittedName>
        <fullName evidence="2">Uncharacterized protein</fullName>
    </submittedName>
</protein>
<proteinExistence type="predicted"/>
<dbReference type="EMBL" id="BAABFU010000001">
    <property type="protein sequence ID" value="GAA4342852.1"/>
    <property type="molecule type" value="Genomic_DNA"/>
</dbReference>
<evidence type="ECO:0000313" key="2">
    <source>
        <dbReference type="EMBL" id="GAA4342852.1"/>
    </source>
</evidence>
<organism evidence="2 3">
    <name type="scientific">Kangiella taiwanensis</name>
    <dbReference type="NCBI Taxonomy" id="1079179"/>
    <lineage>
        <taxon>Bacteria</taxon>
        <taxon>Pseudomonadati</taxon>
        <taxon>Pseudomonadota</taxon>
        <taxon>Gammaproteobacteria</taxon>
        <taxon>Kangiellales</taxon>
        <taxon>Kangiellaceae</taxon>
        <taxon>Kangiella</taxon>
    </lineage>
</organism>
<keyword evidence="1" id="KW-0472">Membrane</keyword>
<comment type="caution">
    <text evidence="2">The sequence shown here is derived from an EMBL/GenBank/DDBJ whole genome shotgun (WGS) entry which is preliminary data.</text>
</comment>
<evidence type="ECO:0000256" key="1">
    <source>
        <dbReference type="SAM" id="Phobius"/>
    </source>
</evidence>
<feature type="transmembrane region" description="Helical" evidence="1">
    <location>
        <begin position="7"/>
        <end position="24"/>
    </location>
</feature>
<reference evidence="3" key="1">
    <citation type="journal article" date="2019" name="Int. J. Syst. Evol. Microbiol.">
        <title>The Global Catalogue of Microorganisms (GCM) 10K type strain sequencing project: providing services to taxonomists for standard genome sequencing and annotation.</title>
        <authorList>
            <consortium name="The Broad Institute Genomics Platform"/>
            <consortium name="The Broad Institute Genome Sequencing Center for Infectious Disease"/>
            <person name="Wu L."/>
            <person name="Ma J."/>
        </authorList>
    </citation>
    <scope>NUCLEOTIDE SEQUENCE [LARGE SCALE GENOMIC DNA]</scope>
    <source>
        <strain evidence="3">JCM 17727</strain>
    </source>
</reference>
<sequence length="427" mass="49554">MKFLLKIILIIIILGVVLLGLLQIDDDLTPETKAWIENTQKAVATDNDAYFYFLGLMAPENADPIEVGKTIHQKVLAQPIPEVTGKPQPDNDYFGIYQVDNGLRVQPNRICRVFNAICFNELVNKKGKIEKLIQNNATLLTRYQTFLDMPDYQLMHPIGNWQSMPRYQHLVEANNINLIALLAIDDENQLNHQFSQLLKQTRTKLAQSGSLIEKMIYVALVNHNLEFYNLLYINNIIQKPQSFTKLSLEEKSLKNVMGYETLSGSAMSNHFEFPWYSLIKKAVIKKNMTLNYRYEFVRQYSELSLLPPHQQLDADDTEKYKPSELSLMDKYRNYSGWVLNTVADAAYDDYIFRVSDLDAKIAVLNWRLQQPHNADINQSYLEQYDTAKLNPYKTGSFFIKEESDKQRLLCVPLEQHRDPRNVRCVQL</sequence>
<dbReference type="Proteomes" id="UP001501294">
    <property type="component" value="Unassembled WGS sequence"/>
</dbReference>
<keyword evidence="3" id="KW-1185">Reference proteome</keyword>
<gene>
    <name evidence="2" type="ORF">GCM10023150_00980</name>
</gene>
<keyword evidence="1" id="KW-1133">Transmembrane helix</keyword>
<keyword evidence="1" id="KW-0812">Transmembrane</keyword>
<evidence type="ECO:0000313" key="3">
    <source>
        <dbReference type="Proteomes" id="UP001501294"/>
    </source>
</evidence>
<dbReference type="RefSeq" id="WP_223577559.1">
    <property type="nucleotide sequence ID" value="NZ_BAABFU010000001.1"/>
</dbReference>
<name>A0ABP8HQQ8_9GAMM</name>